<sequence length="59" mass="6395">MSPGLSTASCKPNTETCRRRARRLSLGDSDGGRVSAADNVVEVEVKVSQSLFITWLLKT</sequence>
<keyword evidence="2" id="KW-1185">Reference proteome</keyword>
<dbReference type="Proteomes" id="UP000237000">
    <property type="component" value="Unassembled WGS sequence"/>
</dbReference>
<name>A0A2P5APL9_TREOI</name>
<reference evidence="2" key="1">
    <citation type="submission" date="2016-06" db="EMBL/GenBank/DDBJ databases">
        <title>Parallel loss of symbiosis genes in relatives of nitrogen-fixing non-legume Parasponia.</title>
        <authorList>
            <person name="Van Velzen R."/>
            <person name="Holmer R."/>
            <person name="Bu F."/>
            <person name="Rutten L."/>
            <person name="Van Zeijl A."/>
            <person name="Liu W."/>
            <person name="Santuari L."/>
            <person name="Cao Q."/>
            <person name="Sharma T."/>
            <person name="Shen D."/>
            <person name="Roswanjaya Y."/>
            <person name="Wardhani T."/>
            <person name="Kalhor M.S."/>
            <person name="Jansen J."/>
            <person name="Van den Hoogen J."/>
            <person name="Gungor B."/>
            <person name="Hartog M."/>
            <person name="Hontelez J."/>
            <person name="Verver J."/>
            <person name="Yang W.-C."/>
            <person name="Schijlen E."/>
            <person name="Repin R."/>
            <person name="Schilthuizen M."/>
            <person name="Schranz E."/>
            <person name="Heidstra R."/>
            <person name="Miyata K."/>
            <person name="Fedorova E."/>
            <person name="Kohlen W."/>
            <person name="Bisseling T."/>
            <person name="Smit S."/>
            <person name="Geurts R."/>
        </authorList>
    </citation>
    <scope>NUCLEOTIDE SEQUENCE [LARGE SCALE GENOMIC DNA]</scope>
    <source>
        <strain evidence="2">cv. RG33-2</strain>
    </source>
</reference>
<comment type="caution">
    <text evidence="1">The sequence shown here is derived from an EMBL/GenBank/DDBJ whole genome shotgun (WGS) entry which is preliminary data.</text>
</comment>
<gene>
    <name evidence="1" type="ORF">TorRG33x02_344840</name>
</gene>
<dbReference type="AlphaFoldDB" id="A0A2P5APL9"/>
<protein>
    <submittedName>
        <fullName evidence="1">Uncharacterized protein</fullName>
    </submittedName>
</protein>
<organism evidence="1 2">
    <name type="scientific">Trema orientale</name>
    <name type="common">Charcoal tree</name>
    <name type="synonym">Celtis orientalis</name>
    <dbReference type="NCBI Taxonomy" id="63057"/>
    <lineage>
        <taxon>Eukaryota</taxon>
        <taxon>Viridiplantae</taxon>
        <taxon>Streptophyta</taxon>
        <taxon>Embryophyta</taxon>
        <taxon>Tracheophyta</taxon>
        <taxon>Spermatophyta</taxon>
        <taxon>Magnoliopsida</taxon>
        <taxon>eudicotyledons</taxon>
        <taxon>Gunneridae</taxon>
        <taxon>Pentapetalae</taxon>
        <taxon>rosids</taxon>
        <taxon>fabids</taxon>
        <taxon>Rosales</taxon>
        <taxon>Cannabaceae</taxon>
        <taxon>Trema</taxon>
    </lineage>
</organism>
<evidence type="ECO:0000313" key="2">
    <source>
        <dbReference type="Proteomes" id="UP000237000"/>
    </source>
</evidence>
<proteinExistence type="predicted"/>
<accession>A0A2P5APL9</accession>
<evidence type="ECO:0000313" key="1">
    <source>
        <dbReference type="EMBL" id="PON38508.1"/>
    </source>
</evidence>
<dbReference type="InParanoid" id="A0A2P5APL9"/>
<dbReference type="EMBL" id="JXTC01000750">
    <property type="protein sequence ID" value="PON38508.1"/>
    <property type="molecule type" value="Genomic_DNA"/>
</dbReference>